<dbReference type="EMBL" id="BMAW01050922">
    <property type="protein sequence ID" value="GFS77595.1"/>
    <property type="molecule type" value="Genomic_DNA"/>
</dbReference>
<accession>A0A8X6T3P8</accession>
<proteinExistence type="predicted"/>
<protein>
    <submittedName>
        <fullName evidence="1">Uncharacterized protein</fullName>
    </submittedName>
</protein>
<organism evidence="1 2">
    <name type="scientific">Nephila pilipes</name>
    <name type="common">Giant wood spider</name>
    <name type="synonym">Nephila maculata</name>
    <dbReference type="NCBI Taxonomy" id="299642"/>
    <lineage>
        <taxon>Eukaryota</taxon>
        <taxon>Metazoa</taxon>
        <taxon>Ecdysozoa</taxon>
        <taxon>Arthropoda</taxon>
        <taxon>Chelicerata</taxon>
        <taxon>Arachnida</taxon>
        <taxon>Araneae</taxon>
        <taxon>Araneomorphae</taxon>
        <taxon>Entelegynae</taxon>
        <taxon>Araneoidea</taxon>
        <taxon>Nephilidae</taxon>
        <taxon>Nephila</taxon>
    </lineage>
</organism>
<keyword evidence="2" id="KW-1185">Reference proteome</keyword>
<feature type="non-terminal residue" evidence="1">
    <location>
        <position position="1"/>
    </location>
</feature>
<gene>
    <name evidence="1" type="ORF">NPIL_535781</name>
</gene>
<evidence type="ECO:0000313" key="2">
    <source>
        <dbReference type="Proteomes" id="UP000887013"/>
    </source>
</evidence>
<sequence>VLKSSQVSWLFYTALSLPAFQPSERHLGCFYFCFGFTRCLGNEAIPPRRDQCHRACVKPFLPGT</sequence>
<dbReference type="AlphaFoldDB" id="A0A8X6T3P8"/>
<reference evidence="1" key="1">
    <citation type="submission" date="2020-08" db="EMBL/GenBank/DDBJ databases">
        <title>Multicomponent nature underlies the extraordinary mechanical properties of spider dragline silk.</title>
        <authorList>
            <person name="Kono N."/>
            <person name="Nakamura H."/>
            <person name="Mori M."/>
            <person name="Yoshida Y."/>
            <person name="Ohtoshi R."/>
            <person name="Malay A.D."/>
            <person name="Moran D.A.P."/>
            <person name="Tomita M."/>
            <person name="Numata K."/>
            <person name="Arakawa K."/>
        </authorList>
    </citation>
    <scope>NUCLEOTIDE SEQUENCE</scope>
</reference>
<comment type="caution">
    <text evidence="1">The sequence shown here is derived from an EMBL/GenBank/DDBJ whole genome shotgun (WGS) entry which is preliminary data.</text>
</comment>
<dbReference type="Proteomes" id="UP000887013">
    <property type="component" value="Unassembled WGS sequence"/>
</dbReference>
<name>A0A8X6T3P8_NEPPI</name>
<evidence type="ECO:0000313" key="1">
    <source>
        <dbReference type="EMBL" id="GFS77595.1"/>
    </source>
</evidence>